<proteinExistence type="inferred from homology"/>
<feature type="compositionally biased region" description="Basic and acidic residues" evidence="2">
    <location>
        <begin position="284"/>
        <end position="309"/>
    </location>
</feature>
<sequence>MNNEPEIKSLKRQSTSFGFLSSIFKPLYSWYIPTDLESAELSEKKLLLSGNVLPIYHPDTAGSKFNESDTHSQNVTLADSENPKLNAEIVNIEIGEDRYIRTLIIRTNRSEKDSSQNSDIAKDQSTETGSSENWLVICHGFGTGLGFYFKNYEELSKLPNTNICAIDWLGMGLSARPEFHVDKKLEIKELVSNTEEFFVESLEQWRIKMNIEKMILLGHSFGGYMSSLYALKYPSCIKKLILESPVGLQETPEYMDDFLATGDMTKLKEHPFAESSSDDIESENTSHKEESNDKSSDESKPESDVKENNSSDLKSVSSSISNQKTTASTNEEEQEIKPKKQIDFKKIQEDRSKAIRERIKSADSKPHYRFLVKTFIKLWNQKYSSPQSLVRYAGPYGRNMVTRYISKFQTLEDSERTLLASYMYHISAQPSSSERAISIILKPLAYARFPLIKRIDSLIVPTTFMYGDSDWMDYNAGKQLTELIKAPTHIYKLPNSGHNMHIDNPPAFNDVIYKILFTEDSESDLNP</sequence>
<dbReference type="EMBL" id="MBFS01000244">
    <property type="protein sequence ID" value="PVV03360.1"/>
    <property type="molecule type" value="Genomic_DNA"/>
</dbReference>
<dbReference type="GO" id="GO:0042171">
    <property type="term" value="F:lysophosphatidic acid acyltransferase activity"/>
    <property type="evidence" value="ECO:0007669"/>
    <property type="project" value="TreeGrafter"/>
</dbReference>
<dbReference type="GO" id="GO:0055088">
    <property type="term" value="P:lipid homeostasis"/>
    <property type="evidence" value="ECO:0007669"/>
    <property type="project" value="TreeGrafter"/>
</dbReference>
<dbReference type="GO" id="GO:0052689">
    <property type="term" value="F:carboxylic ester hydrolase activity"/>
    <property type="evidence" value="ECO:0007669"/>
    <property type="project" value="TreeGrafter"/>
</dbReference>
<dbReference type="Pfam" id="PF00561">
    <property type="entry name" value="Abhydrolase_1"/>
    <property type="match status" value="1"/>
</dbReference>
<dbReference type="GO" id="GO:0005739">
    <property type="term" value="C:mitochondrion"/>
    <property type="evidence" value="ECO:0007669"/>
    <property type="project" value="TreeGrafter"/>
</dbReference>
<dbReference type="Proteomes" id="UP000245609">
    <property type="component" value="Unassembled WGS sequence"/>
</dbReference>
<evidence type="ECO:0000256" key="2">
    <source>
        <dbReference type="SAM" id="MobiDB-lite"/>
    </source>
</evidence>
<evidence type="ECO:0000256" key="1">
    <source>
        <dbReference type="ARBA" id="ARBA00038097"/>
    </source>
</evidence>
<dbReference type="InterPro" id="IPR029058">
    <property type="entry name" value="AB_hydrolase_fold"/>
</dbReference>
<name>A0A2T9ZFL4_9FUNG</name>
<feature type="region of interest" description="Disordered" evidence="2">
    <location>
        <begin position="271"/>
        <end position="347"/>
    </location>
</feature>
<dbReference type="Gene3D" id="3.40.50.1820">
    <property type="entry name" value="alpha/beta hydrolase"/>
    <property type="match status" value="2"/>
</dbReference>
<dbReference type="GO" id="GO:0006654">
    <property type="term" value="P:phosphatidic acid biosynthetic process"/>
    <property type="evidence" value="ECO:0007669"/>
    <property type="project" value="TreeGrafter"/>
</dbReference>
<feature type="domain" description="AB hydrolase-1" evidence="3">
    <location>
        <begin position="133"/>
        <end position="505"/>
    </location>
</feature>
<comment type="caution">
    <text evidence="4">The sequence shown here is derived from an EMBL/GenBank/DDBJ whole genome shotgun (WGS) entry which is preliminary data.</text>
</comment>
<protein>
    <recommendedName>
        <fullName evidence="3">AB hydrolase-1 domain-containing protein</fullName>
    </recommendedName>
</protein>
<gene>
    <name evidence="4" type="ORF">BB560_002172</name>
</gene>
<evidence type="ECO:0000259" key="3">
    <source>
        <dbReference type="Pfam" id="PF00561"/>
    </source>
</evidence>
<feature type="compositionally biased region" description="Low complexity" evidence="2">
    <location>
        <begin position="310"/>
        <end position="322"/>
    </location>
</feature>
<keyword evidence="5" id="KW-1185">Reference proteome</keyword>
<dbReference type="AlphaFoldDB" id="A0A2T9ZFL4"/>
<dbReference type="PANTHER" id="PTHR42886:SF29">
    <property type="entry name" value="PUMMELIG, ISOFORM A"/>
    <property type="match status" value="1"/>
</dbReference>
<dbReference type="OrthoDB" id="7457040at2759"/>
<organism evidence="4 5">
    <name type="scientific">Smittium megazygosporum</name>
    <dbReference type="NCBI Taxonomy" id="133381"/>
    <lineage>
        <taxon>Eukaryota</taxon>
        <taxon>Fungi</taxon>
        <taxon>Fungi incertae sedis</taxon>
        <taxon>Zoopagomycota</taxon>
        <taxon>Kickxellomycotina</taxon>
        <taxon>Harpellomycetes</taxon>
        <taxon>Harpellales</taxon>
        <taxon>Legeriomycetaceae</taxon>
        <taxon>Smittium</taxon>
    </lineage>
</organism>
<evidence type="ECO:0000313" key="5">
    <source>
        <dbReference type="Proteomes" id="UP000245609"/>
    </source>
</evidence>
<dbReference type="PANTHER" id="PTHR42886">
    <property type="entry name" value="RE40534P-RELATED"/>
    <property type="match status" value="1"/>
</dbReference>
<comment type="similarity">
    <text evidence="1">Belongs to the peptidase S33 family. ABHD4/ABHD5 subfamily.</text>
</comment>
<dbReference type="STRING" id="133381.A0A2T9ZFL4"/>
<dbReference type="InterPro" id="IPR000073">
    <property type="entry name" value="AB_hydrolase_1"/>
</dbReference>
<accession>A0A2T9ZFL4</accession>
<feature type="compositionally biased region" description="Basic and acidic residues" evidence="2">
    <location>
        <begin position="335"/>
        <end position="347"/>
    </location>
</feature>
<reference evidence="4 5" key="1">
    <citation type="journal article" date="2018" name="MBio">
        <title>Comparative Genomics Reveals the Core Gene Toolbox for the Fungus-Insect Symbiosis.</title>
        <authorList>
            <person name="Wang Y."/>
            <person name="Stata M."/>
            <person name="Wang W."/>
            <person name="Stajich J.E."/>
            <person name="White M.M."/>
            <person name="Moncalvo J.M."/>
        </authorList>
    </citation>
    <scope>NUCLEOTIDE SEQUENCE [LARGE SCALE GENOMIC DNA]</scope>
    <source>
        <strain evidence="4 5">SC-DP-2</strain>
    </source>
</reference>
<evidence type="ECO:0000313" key="4">
    <source>
        <dbReference type="EMBL" id="PVV03360.1"/>
    </source>
</evidence>
<dbReference type="SUPFAM" id="SSF53474">
    <property type="entry name" value="alpha/beta-Hydrolases"/>
    <property type="match status" value="1"/>
</dbReference>